<comment type="similarity">
    <text evidence="1">Belongs to the UreD family.</text>
</comment>
<dbReference type="Pfam" id="PF01774">
    <property type="entry name" value="UreD"/>
    <property type="match status" value="1"/>
</dbReference>
<proteinExistence type="inferred from homology"/>
<accession>A0A793H3P6</accession>
<dbReference type="PANTHER" id="PTHR33643:SF1">
    <property type="entry name" value="UREASE ACCESSORY PROTEIN D"/>
    <property type="match status" value="1"/>
</dbReference>
<organism evidence="4">
    <name type="scientific">Escherichia coli</name>
    <dbReference type="NCBI Taxonomy" id="562"/>
    <lineage>
        <taxon>Bacteria</taxon>
        <taxon>Pseudomonadati</taxon>
        <taxon>Pseudomonadota</taxon>
        <taxon>Gammaproteobacteria</taxon>
        <taxon>Enterobacterales</taxon>
        <taxon>Enterobacteriaceae</taxon>
        <taxon>Escherichia</taxon>
    </lineage>
</organism>
<evidence type="ECO:0000256" key="3">
    <source>
        <dbReference type="ARBA" id="ARBA00023186"/>
    </source>
</evidence>
<evidence type="ECO:0000313" key="4">
    <source>
        <dbReference type="EMBL" id="HAI2737225.1"/>
    </source>
</evidence>
<sequence length="102" mass="11372">MLDLRFQRLHGKTTLTTRHHVGPLTVQRPFYPEEETCHLCLLHPPGGIVGGDELIINAIIDSDCHTLITMPGASKFYRSSGAQAHLQQNLTLCNNATLEWLP</sequence>
<evidence type="ECO:0000256" key="2">
    <source>
        <dbReference type="ARBA" id="ARBA00022988"/>
    </source>
</evidence>
<keyword evidence="2" id="KW-0996">Nickel insertion</keyword>
<feature type="non-terminal residue" evidence="4">
    <location>
        <position position="102"/>
    </location>
</feature>
<reference evidence="4" key="2">
    <citation type="submission" date="2020-03" db="EMBL/GenBank/DDBJ databases">
        <authorList>
            <consortium name="NCBI Pathogen Detection Project"/>
        </authorList>
    </citation>
    <scope>NUCLEOTIDE SEQUENCE</scope>
    <source>
        <strain evidence="4">2015C-4942</strain>
    </source>
</reference>
<evidence type="ECO:0000256" key="1">
    <source>
        <dbReference type="ARBA" id="ARBA00007177"/>
    </source>
</evidence>
<gene>
    <name evidence="4" type="ORF">HJK64_005777</name>
</gene>
<dbReference type="PANTHER" id="PTHR33643">
    <property type="entry name" value="UREASE ACCESSORY PROTEIN D"/>
    <property type="match status" value="1"/>
</dbReference>
<protein>
    <submittedName>
        <fullName evidence="4">Urease accessory protein UreD</fullName>
    </submittedName>
</protein>
<comment type="caution">
    <text evidence="4">The sequence shown here is derived from an EMBL/GenBank/DDBJ whole genome shotgun (WGS) entry which is preliminary data.</text>
</comment>
<dbReference type="EMBL" id="DABDWU010000330">
    <property type="protein sequence ID" value="HAI2737225.1"/>
    <property type="molecule type" value="Genomic_DNA"/>
</dbReference>
<dbReference type="GO" id="GO:0016151">
    <property type="term" value="F:nickel cation binding"/>
    <property type="evidence" value="ECO:0007669"/>
    <property type="project" value="InterPro"/>
</dbReference>
<reference evidence="4" key="1">
    <citation type="journal article" date="2018" name="Genome Biol.">
        <title>SKESA: strategic k-mer extension for scrupulous assemblies.</title>
        <authorList>
            <person name="Souvorov A."/>
            <person name="Agarwala R."/>
            <person name="Lipman D.J."/>
        </authorList>
    </citation>
    <scope>NUCLEOTIDE SEQUENCE</scope>
    <source>
        <strain evidence="4">2015C-4942</strain>
    </source>
</reference>
<dbReference type="AlphaFoldDB" id="A0A793H3P6"/>
<keyword evidence="3" id="KW-0143">Chaperone</keyword>
<name>A0A793H3P6_ECOLX</name>
<dbReference type="InterPro" id="IPR002669">
    <property type="entry name" value="UreD"/>
</dbReference>